<sequence length="774" mass="87274">MSAIEILSTLDVLIKLGSEIKTRLDSIPRAAEDLQLLDTELRLFVTMFQNPANKNIPLMSEFVIIPHVLESIADLCTKCAKALDIDLAAGATIANKTGPYGKRFVKRIWAFYKIPGLLAEIQRKADQLHKIYITISAAILHNMTTQQGQTSVAQTTIHENLLHLDLSTGSANIDQMVGSLIKECKRLRQRLQEAILFPDTSAVQDYQAQNPEGASFWKDRFQKDELNASALRYESFYVSWARFVHEVETSFVLKRIPTGIFETGNIDLVREQGSRYCIDQNGTRRLSTIRPLWLPALRSALDPMHKGYVKPRDYFSLLHDSSLSDTLRRLTLQNAGYGVLVECERAPGDLPLPAAIESPSDHVGWISAQIVAVPRPDELGIFSEREVMESSGDALFAHFNDITQDVKVYVRYLQTGQIERKSLLKQVRPIGGISVGAILSIRHELESGDHAWSCDLHITEFKAFYGGEYIITVDGGANAIVFSTRPLKNSFDKMLGDDNNSSSSTIPEFDCTLLGPSKVFIHPPKVGEKIQVEYDGFWYDSRVTVVDGDEIEYIDWDSLPKQVPTNITEAQGDSERDENDGGSFAFSEEQLRQLGKGTRRLWRPWRRNIRRYDVRPYRCFHIGDSVEAPIMYPDFRLHYHVTDNSQLYLPARIVDVQGDQYVVEFSPALSAHEWWPGRIPKGTQIDLVPGSGVTVENPLDFNRVMLHMDRVRPFSAGPRPVLGIQSAKPSGWSSFQGVHLSNLEDLLERSLWSSGHDSPRTGGQRDWRASEDEK</sequence>
<feature type="region of interest" description="Disordered" evidence="1">
    <location>
        <begin position="565"/>
        <end position="584"/>
    </location>
</feature>
<feature type="compositionally biased region" description="Basic and acidic residues" evidence="1">
    <location>
        <begin position="757"/>
        <end position="774"/>
    </location>
</feature>
<gene>
    <name evidence="2" type="ORF">MAC_03253</name>
</gene>
<evidence type="ECO:0000313" key="2">
    <source>
        <dbReference type="EMBL" id="EFY90673.1"/>
    </source>
</evidence>
<dbReference type="AlphaFoldDB" id="E9E072"/>
<dbReference type="eggNOG" id="ENOG502S8DI">
    <property type="taxonomic scope" value="Eukaryota"/>
</dbReference>
<dbReference type="HOGENOM" id="CLU_023124_0_0_1"/>
<dbReference type="InParanoid" id="E9E072"/>
<dbReference type="OMA" id="FWKDRFQ"/>
<protein>
    <submittedName>
        <fullName evidence="2">Uncharacterized protein</fullName>
    </submittedName>
</protein>
<dbReference type="OrthoDB" id="4956579at2759"/>
<proteinExistence type="predicted"/>
<accession>E9E072</accession>
<evidence type="ECO:0000256" key="1">
    <source>
        <dbReference type="SAM" id="MobiDB-lite"/>
    </source>
</evidence>
<keyword evidence="3" id="KW-1185">Reference proteome</keyword>
<organism evidence="3">
    <name type="scientific">Metarhizium acridum (strain CQMa 102)</name>
    <dbReference type="NCBI Taxonomy" id="655827"/>
    <lineage>
        <taxon>Eukaryota</taxon>
        <taxon>Fungi</taxon>
        <taxon>Dikarya</taxon>
        <taxon>Ascomycota</taxon>
        <taxon>Pezizomycotina</taxon>
        <taxon>Sordariomycetes</taxon>
        <taxon>Hypocreomycetidae</taxon>
        <taxon>Hypocreales</taxon>
        <taxon>Clavicipitaceae</taxon>
        <taxon>Metarhizium</taxon>
    </lineage>
</organism>
<dbReference type="Proteomes" id="UP000002499">
    <property type="component" value="Unassembled WGS sequence"/>
</dbReference>
<reference evidence="2 3" key="1">
    <citation type="journal article" date="2011" name="PLoS Genet.">
        <title>Genome sequencing and comparative transcriptomics of the model entomopathogenic fungi Metarhizium anisopliae and M. acridum.</title>
        <authorList>
            <person name="Gao Q."/>
            <person name="Jin K."/>
            <person name="Ying S.H."/>
            <person name="Zhang Y."/>
            <person name="Xiao G."/>
            <person name="Shang Y."/>
            <person name="Duan Z."/>
            <person name="Hu X."/>
            <person name="Xie X.Q."/>
            <person name="Zhou G."/>
            <person name="Peng G."/>
            <person name="Luo Z."/>
            <person name="Huang W."/>
            <person name="Wang B."/>
            <person name="Fang W."/>
            <person name="Wang S."/>
            <person name="Zhong Y."/>
            <person name="Ma L.J."/>
            <person name="St Leger R.J."/>
            <person name="Zhao G.P."/>
            <person name="Pei Y."/>
            <person name="Feng M.G."/>
            <person name="Xia Y."/>
            <person name="Wang C."/>
        </authorList>
    </citation>
    <scope>NUCLEOTIDE SEQUENCE [LARGE SCALE GENOMIC DNA]</scope>
    <source>
        <strain evidence="2 3">CQMa 102</strain>
    </source>
</reference>
<feature type="region of interest" description="Disordered" evidence="1">
    <location>
        <begin position="752"/>
        <end position="774"/>
    </location>
</feature>
<dbReference type="EMBL" id="GL698488">
    <property type="protein sequence ID" value="EFY90673.1"/>
    <property type="molecule type" value="Genomic_DNA"/>
</dbReference>
<name>E9E072_METAQ</name>
<evidence type="ECO:0000313" key="3">
    <source>
        <dbReference type="Proteomes" id="UP000002499"/>
    </source>
</evidence>